<comment type="subunit">
    <text evidence="4 15">Monomer.</text>
</comment>
<dbReference type="CDD" id="cd07961">
    <property type="entry name" value="Anticodon_Ia_Ile_ABEc"/>
    <property type="match status" value="1"/>
</dbReference>
<keyword evidence="8 15" id="KW-0547">Nucleotide-binding</keyword>
<dbReference type="GO" id="GO:0008270">
    <property type="term" value="F:zinc ion binding"/>
    <property type="evidence" value="ECO:0007669"/>
    <property type="project" value="UniProtKB-UniRule"/>
</dbReference>
<dbReference type="InterPro" id="IPR009008">
    <property type="entry name" value="Val/Leu/Ile-tRNA-synth_edit"/>
</dbReference>
<feature type="domain" description="Methionyl/Valyl/Leucyl/Isoleucyl-tRNA synthetase anticodon-binding" evidence="17">
    <location>
        <begin position="682"/>
        <end position="833"/>
    </location>
</feature>
<dbReference type="GO" id="GO:0006428">
    <property type="term" value="P:isoleucyl-tRNA aminoacylation"/>
    <property type="evidence" value="ECO:0007669"/>
    <property type="project" value="UniProtKB-UniRule"/>
</dbReference>
<evidence type="ECO:0000256" key="15">
    <source>
        <dbReference type="HAMAP-Rule" id="MF_02003"/>
    </source>
</evidence>
<keyword evidence="9 15" id="KW-0862">Zinc</keyword>
<feature type="short sequence motif" description="'HIGH' region" evidence="15">
    <location>
        <begin position="50"/>
        <end position="60"/>
    </location>
</feature>
<dbReference type="AlphaFoldDB" id="A0A1Z2XM34"/>
<comment type="subcellular location">
    <subcellularLocation>
        <location evidence="2 15">Cytoplasm</location>
    </subcellularLocation>
</comment>
<dbReference type="Gene3D" id="1.10.730.10">
    <property type="entry name" value="Isoleucyl-tRNA Synthetase, Domain 1"/>
    <property type="match status" value="1"/>
</dbReference>
<dbReference type="RefSeq" id="WP_066536450.1">
    <property type="nucleotide sequence ID" value="NZ_CP021422.1"/>
</dbReference>
<evidence type="ECO:0000256" key="4">
    <source>
        <dbReference type="ARBA" id="ARBA00011245"/>
    </source>
</evidence>
<keyword evidence="6 15" id="KW-0436">Ligase</keyword>
<dbReference type="EC" id="6.1.1.5" evidence="15"/>
<keyword evidence="10 15" id="KW-0067">ATP-binding</keyword>
<dbReference type="KEGG" id="amur:ADH66_01800"/>
<comment type="function">
    <text evidence="13 15">Catalyzes the attachment of isoleucine to tRNA(Ile). As IleRS can inadvertently accommodate and process structurally similar amino acids such as valine, to avoid such errors it has two additional distinct tRNA(Ile)-dependent editing activities. One activity is designated as 'pretransfer' editing and involves the hydrolysis of activated Val-AMP. The other activity is designated 'posttransfer' editing and involves deacylation of mischarged Val-tRNA(Ile).</text>
</comment>
<organism evidence="19 21">
    <name type="scientific">Acutalibacter muris</name>
    <dbReference type="NCBI Taxonomy" id="1796620"/>
    <lineage>
        <taxon>Bacteria</taxon>
        <taxon>Bacillati</taxon>
        <taxon>Bacillota</taxon>
        <taxon>Clostridia</taxon>
        <taxon>Eubacteriales</taxon>
        <taxon>Acutalibacteraceae</taxon>
        <taxon>Acutalibacter</taxon>
    </lineage>
</organism>
<dbReference type="SUPFAM" id="SSF50677">
    <property type="entry name" value="ValRS/IleRS/LeuRS editing domain"/>
    <property type="match status" value="1"/>
</dbReference>
<feature type="short sequence motif" description="'KMSKS' region" evidence="15">
    <location>
        <begin position="595"/>
        <end position="599"/>
    </location>
</feature>
<evidence type="ECO:0000256" key="1">
    <source>
        <dbReference type="ARBA" id="ARBA00001947"/>
    </source>
</evidence>
<dbReference type="FunFam" id="3.40.50.620:FF:000063">
    <property type="entry name" value="Isoleucine--tRNA ligase"/>
    <property type="match status" value="1"/>
</dbReference>
<evidence type="ECO:0000256" key="8">
    <source>
        <dbReference type="ARBA" id="ARBA00022741"/>
    </source>
</evidence>
<evidence type="ECO:0000256" key="3">
    <source>
        <dbReference type="ARBA" id="ARBA00007078"/>
    </source>
</evidence>
<dbReference type="SUPFAM" id="SSF52374">
    <property type="entry name" value="Nucleotidylyl transferase"/>
    <property type="match status" value="1"/>
</dbReference>
<evidence type="ECO:0000313" key="21">
    <source>
        <dbReference type="Proteomes" id="UP000596035"/>
    </source>
</evidence>
<dbReference type="Proteomes" id="UP000596035">
    <property type="component" value="Chromosome"/>
</dbReference>
<dbReference type="HAMAP" id="MF_02003">
    <property type="entry name" value="Ile_tRNA_synth_type2"/>
    <property type="match status" value="1"/>
</dbReference>
<evidence type="ECO:0000256" key="5">
    <source>
        <dbReference type="ARBA" id="ARBA00022490"/>
    </source>
</evidence>
<keyword evidence="20" id="KW-1185">Reference proteome</keyword>
<keyword evidence="11 15" id="KW-0648">Protein biosynthesis</keyword>
<evidence type="ECO:0000256" key="14">
    <source>
        <dbReference type="ARBA" id="ARBA00048359"/>
    </source>
</evidence>
<evidence type="ECO:0000256" key="13">
    <source>
        <dbReference type="ARBA" id="ARBA00025217"/>
    </source>
</evidence>
<reference evidence="19 21" key="3">
    <citation type="submission" date="2020-11" db="EMBL/GenBank/DDBJ databases">
        <title>Closed and high quality bacterial genomes of the OMM12 community.</title>
        <authorList>
            <person name="Marbouty M."/>
            <person name="Lamy-Besnier Q."/>
            <person name="Debarbieux L."/>
            <person name="Koszul R."/>
        </authorList>
    </citation>
    <scope>NUCLEOTIDE SEQUENCE [LARGE SCALE GENOMIC DNA]</scope>
    <source>
        <strain evidence="19 21">KB18</strain>
    </source>
</reference>
<dbReference type="Gene3D" id="3.40.50.620">
    <property type="entry name" value="HUPs"/>
    <property type="match status" value="2"/>
</dbReference>
<dbReference type="InterPro" id="IPR023586">
    <property type="entry name" value="Ile-tRNA-ligase_type2"/>
</dbReference>
<reference evidence="20" key="2">
    <citation type="submission" date="2017-05" db="EMBL/GenBank/DDBJ databases">
        <title>Improved OligoMM genomes.</title>
        <authorList>
            <person name="Garzetti D."/>
        </authorList>
    </citation>
    <scope>NUCLEOTIDE SEQUENCE [LARGE SCALE GENOMIC DNA]</scope>
    <source>
        <strain evidence="20">KB18</strain>
    </source>
</reference>
<dbReference type="InterPro" id="IPR033709">
    <property type="entry name" value="Anticodon_Ile_ABEc"/>
</dbReference>
<dbReference type="GO" id="GO:0000049">
    <property type="term" value="F:tRNA binding"/>
    <property type="evidence" value="ECO:0007669"/>
    <property type="project" value="InterPro"/>
</dbReference>
<dbReference type="Pfam" id="PF19302">
    <property type="entry name" value="DUF5915"/>
    <property type="match status" value="1"/>
</dbReference>
<dbReference type="GO" id="GO:0002161">
    <property type="term" value="F:aminoacyl-tRNA deacylase activity"/>
    <property type="evidence" value="ECO:0007669"/>
    <property type="project" value="InterPro"/>
</dbReference>
<dbReference type="EMBL" id="CP065321">
    <property type="protein sequence ID" value="QQR28789.1"/>
    <property type="molecule type" value="Genomic_DNA"/>
</dbReference>
<evidence type="ECO:0000313" key="18">
    <source>
        <dbReference type="EMBL" id="ASB39499.1"/>
    </source>
</evidence>
<gene>
    <name evidence="15" type="primary">ileS</name>
    <name evidence="18" type="ORF">ADH66_01800</name>
    <name evidence="19" type="ORF">I5Q82_11830</name>
</gene>
<evidence type="ECO:0000256" key="9">
    <source>
        <dbReference type="ARBA" id="ARBA00022833"/>
    </source>
</evidence>
<dbReference type="InterPro" id="IPR002301">
    <property type="entry name" value="Ile-tRNA-ligase"/>
</dbReference>
<evidence type="ECO:0000256" key="2">
    <source>
        <dbReference type="ARBA" id="ARBA00004496"/>
    </source>
</evidence>
<dbReference type="NCBIfam" id="TIGR00392">
    <property type="entry name" value="ileS"/>
    <property type="match status" value="1"/>
</dbReference>
<dbReference type="InterPro" id="IPR002300">
    <property type="entry name" value="aa-tRNA-synth_Ia"/>
</dbReference>
<comment type="catalytic activity">
    <reaction evidence="14 15">
        <text>tRNA(Ile) + L-isoleucine + ATP = L-isoleucyl-tRNA(Ile) + AMP + diphosphate</text>
        <dbReference type="Rhea" id="RHEA:11060"/>
        <dbReference type="Rhea" id="RHEA-COMP:9666"/>
        <dbReference type="Rhea" id="RHEA-COMP:9695"/>
        <dbReference type="ChEBI" id="CHEBI:30616"/>
        <dbReference type="ChEBI" id="CHEBI:33019"/>
        <dbReference type="ChEBI" id="CHEBI:58045"/>
        <dbReference type="ChEBI" id="CHEBI:78442"/>
        <dbReference type="ChEBI" id="CHEBI:78528"/>
        <dbReference type="ChEBI" id="CHEBI:456215"/>
        <dbReference type="EC" id="6.1.1.5"/>
    </reaction>
</comment>
<sequence>MSKYREVSANMNFVEREKETERFWSENRIFEKSVEQREGAPLYTFYDGPPTANGKPHIGHLETRAFKDMFPRYHTMKGEQVLRKAGWDTHGLPVELEVEKLLHINGKDQIEEYGIAPFIDKCKESVWKYKGMWEDFSKAVGFWADMEHPYVTYDNSFIESEWWALKQIFDRGLLYKGFKIVPYCPRCGTPLSSHEVAQGYKDVKERSAIAKFRCRGEEAFILAWTTTPWTLPSNVALCVNANEDYVKVSYTKDDKTEVYYLAEALCDTVLGEDGYTVLERYKGAELENKEYEPLFDFVSPKEKCWYIVCDDYVTLTDGTGIVHIAPAFGEDDAKVGRRYGLPLVQLVDQKGQMTAETKWPGMFCKDADKEILVDLETRGLLFSAPRFEHSYPFCWRCDTPLIYYARESWYIEMTKVKDRLIANNNTVNWLPESIGKGRFGDWLENLQDWAVSRNRYWGTPLNIWECECGHRHAVGSIAELRELSPNCPENIELHRPYVDEVTITCPHCGKQMHRVPEVIDCWFDSGAMPFAQQHYPFENKELFERQFPADFISEAVDQTRGWFYSLLAISTLLFDKAPYKNVLVQGLVQDEEGKKMSKSKGNAVEPMEALSDFGADSLRWFFYTCSAPWLPKNFSKKTVVEGQKKFFSTLWNTYSFFVLYANIDEFDPTKYSLEDCPLTVMDRWLLSRLNSTVKAVDGHLAAYRVPETARTLQDFVEELSNWYVRRSRERFWVQGEAGDKTAAYMTLYTALVTVAKLLAPMAPFMSEDIYRNLVCSVDESAPESVHLCAFPVCDESRVDGKLESDMDEVLRVVTLGRAARNQANIKNRQPLSKLFTDADAGLGGLYQEIIRQELNVKEIEFLSDMSELTSYSFKPQLRILGQKYGKRIGSLRQALSELDGNAAKRQLDSEGVLSLTLPDGEISLTPEELLIETSQKEGYTSESDRGLTVVLDTALTEELIEEGFVREIVSKLQSMRKDAGFYVTDHIRVSHKGSAKVENILKEHQKEILGDVLGDVLLCGELCGYTAEWDINGEKTTLGVEKVQ</sequence>
<keyword evidence="12 15" id="KW-0030">Aminoacyl-tRNA synthetase</keyword>
<accession>A0A1Z2XM34</accession>
<keyword evidence="7 15" id="KW-0479">Metal-binding</keyword>
<feature type="binding site" evidence="15">
    <location>
        <position position="598"/>
    </location>
    <ligand>
        <name>ATP</name>
        <dbReference type="ChEBI" id="CHEBI:30616"/>
    </ligand>
</feature>
<dbReference type="Proteomes" id="UP000196710">
    <property type="component" value="Chromosome"/>
</dbReference>
<dbReference type="InterPro" id="IPR001412">
    <property type="entry name" value="aa-tRNA-synth_I_CS"/>
</dbReference>
<keyword evidence="5 15" id="KW-0963">Cytoplasm</keyword>
<dbReference type="GO" id="GO:0005737">
    <property type="term" value="C:cytoplasm"/>
    <property type="evidence" value="ECO:0007669"/>
    <property type="project" value="UniProtKB-SubCell"/>
</dbReference>
<comment type="cofactor">
    <cofactor evidence="1 15">
        <name>Zn(2+)</name>
        <dbReference type="ChEBI" id="CHEBI:29105"/>
    </cofactor>
</comment>
<dbReference type="PRINTS" id="PR00984">
    <property type="entry name" value="TRNASYNTHILE"/>
</dbReference>
<evidence type="ECO:0000256" key="10">
    <source>
        <dbReference type="ARBA" id="ARBA00022840"/>
    </source>
</evidence>
<evidence type="ECO:0000256" key="12">
    <source>
        <dbReference type="ARBA" id="ARBA00023146"/>
    </source>
</evidence>
<dbReference type="Pfam" id="PF00133">
    <property type="entry name" value="tRNA-synt_1"/>
    <property type="match status" value="1"/>
</dbReference>
<dbReference type="CDD" id="cd00818">
    <property type="entry name" value="IleRS_core"/>
    <property type="match status" value="1"/>
</dbReference>
<dbReference type="PANTHER" id="PTHR42780">
    <property type="entry name" value="SOLEUCYL-TRNA SYNTHETASE"/>
    <property type="match status" value="1"/>
</dbReference>
<proteinExistence type="inferred from homology"/>
<evidence type="ECO:0000313" key="19">
    <source>
        <dbReference type="EMBL" id="QQR28789.1"/>
    </source>
</evidence>
<dbReference type="InterPro" id="IPR009080">
    <property type="entry name" value="tRNAsynth_Ia_anticodon-bd"/>
</dbReference>
<dbReference type="PROSITE" id="PS00178">
    <property type="entry name" value="AA_TRNA_LIGASE_I"/>
    <property type="match status" value="1"/>
</dbReference>
<feature type="domain" description="Aminoacyl-tRNA synthetase class Ia" evidence="16">
    <location>
        <begin position="22"/>
        <end position="623"/>
    </location>
</feature>
<evidence type="ECO:0000259" key="17">
    <source>
        <dbReference type="Pfam" id="PF08264"/>
    </source>
</evidence>
<evidence type="ECO:0000256" key="11">
    <source>
        <dbReference type="ARBA" id="ARBA00022917"/>
    </source>
</evidence>
<dbReference type="PANTHER" id="PTHR42780:SF1">
    <property type="entry name" value="ISOLEUCINE--TRNA LIGASE, CYTOPLASMIC"/>
    <property type="match status" value="1"/>
</dbReference>
<dbReference type="EMBL" id="CP021422">
    <property type="protein sequence ID" value="ASB39499.1"/>
    <property type="molecule type" value="Genomic_DNA"/>
</dbReference>
<dbReference type="GO" id="GO:0004822">
    <property type="term" value="F:isoleucine-tRNA ligase activity"/>
    <property type="evidence" value="ECO:0007669"/>
    <property type="project" value="UniProtKB-UniRule"/>
</dbReference>
<comment type="similarity">
    <text evidence="3 15">Belongs to the class-I aminoacyl-tRNA synthetase family. IleS type 2 subfamily.</text>
</comment>
<evidence type="ECO:0000259" key="16">
    <source>
        <dbReference type="Pfam" id="PF00133"/>
    </source>
</evidence>
<evidence type="ECO:0000256" key="7">
    <source>
        <dbReference type="ARBA" id="ARBA00022723"/>
    </source>
</evidence>
<name>A0A1Z2XM34_9FIRM</name>
<evidence type="ECO:0000313" key="20">
    <source>
        <dbReference type="Proteomes" id="UP000196710"/>
    </source>
</evidence>
<dbReference type="Pfam" id="PF08264">
    <property type="entry name" value="Anticodon_1"/>
    <property type="match status" value="1"/>
</dbReference>
<reference evidence="18" key="1">
    <citation type="journal article" date="2017" name="Genome Announc.">
        <title>High-Quality Whole-Genome Sequences of the Oligo-Mouse-Microbiota Bacterial Community.</title>
        <authorList>
            <person name="Garzetti D."/>
            <person name="Brugiroux S."/>
            <person name="Bunk B."/>
            <person name="Pukall R."/>
            <person name="McCoy K.D."/>
            <person name="Macpherson A.J."/>
            <person name="Stecher B."/>
        </authorList>
    </citation>
    <scope>NUCLEOTIDE SEQUENCE</scope>
    <source>
        <strain evidence="18">KB18</strain>
    </source>
</reference>
<evidence type="ECO:0000256" key="6">
    <source>
        <dbReference type="ARBA" id="ARBA00022598"/>
    </source>
</evidence>
<dbReference type="InterPro" id="IPR013155">
    <property type="entry name" value="M/V/L/I-tRNA-synth_anticd-bd"/>
</dbReference>
<dbReference type="InterPro" id="IPR014729">
    <property type="entry name" value="Rossmann-like_a/b/a_fold"/>
</dbReference>
<comment type="domain">
    <text evidence="15">IleRS has two distinct active sites: one for aminoacylation and one for editing. The misactivated valine is translocated from the active site to the editing site, which sterically excludes the correctly activated isoleucine. The single editing site contains two valyl binding pockets, one specific for each substrate (Val-AMP or Val-tRNA(Ile)).</text>
</comment>
<dbReference type="GO" id="GO:0005524">
    <property type="term" value="F:ATP binding"/>
    <property type="evidence" value="ECO:0007669"/>
    <property type="project" value="UniProtKB-UniRule"/>
</dbReference>
<dbReference type="SUPFAM" id="SSF47323">
    <property type="entry name" value="Anticodon-binding domain of a subclass of class I aminoacyl-tRNA synthetases"/>
    <property type="match status" value="1"/>
</dbReference>
<protein>
    <recommendedName>
        <fullName evidence="15">Isoleucine--tRNA ligase</fullName>
        <ecNumber evidence="15">6.1.1.5</ecNumber>
    </recommendedName>
    <alternativeName>
        <fullName evidence="15">Isoleucyl-tRNA synthetase</fullName>
        <shortName evidence="15">IleRS</shortName>
    </alternativeName>
</protein>
<dbReference type="FunFam" id="3.40.50.620:FF:000075">
    <property type="entry name" value="Isoleucine--tRNA ligase"/>
    <property type="match status" value="1"/>
</dbReference>